<dbReference type="RefSeq" id="WP_148451358.1">
    <property type="nucleotide sequence ID" value="NZ_VSDO01000002.1"/>
</dbReference>
<dbReference type="OrthoDB" id="9807186at2"/>
<dbReference type="EMBL" id="VSDO01000002">
    <property type="protein sequence ID" value="TYA12756.1"/>
    <property type="molecule type" value="Genomic_DNA"/>
</dbReference>
<comment type="caution">
    <text evidence="2">The sequence shown here is derived from an EMBL/GenBank/DDBJ whole genome shotgun (WGS) entry which is preliminary data.</text>
</comment>
<dbReference type="Pfam" id="PF07470">
    <property type="entry name" value="Glyco_hydro_88"/>
    <property type="match status" value="1"/>
</dbReference>
<proteinExistence type="predicted"/>
<evidence type="ECO:0000256" key="1">
    <source>
        <dbReference type="ARBA" id="ARBA00022801"/>
    </source>
</evidence>
<name>A0A5D0CRY7_9BACL</name>
<protein>
    <submittedName>
        <fullName evidence="2">Glycosyl hydrolase</fullName>
    </submittedName>
</protein>
<evidence type="ECO:0000313" key="2">
    <source>
        <dbReference type="EMBL" id="TYA12756.1"/>
    </source>
</evidence>
<accession>A0A5D0CRY7</accession>
<dbReference type="PANTHER" id="PTHR33886">
    <property type="entry name" value="UNSATURATED RHAMNOGALACTURONAN HYDROLASE (EUROFUNG)"/>
    <property type="match status" value="1"/>
</dbReference>
<dbReference type="AlphaFoldDB" id="A0A5D0CRY7"/>
<dbReference type="GO" id="GO:0016787">
    <property type="term" value="F:hydrolase activity"/>
    <property type="evidence" value="ECO:0007669"/>
    <property type="project" value="UniProtKB-KW"/>
</dbReference>
<sequence>MADYLEPRESIGYWLGEDPENILPVLAGRYIGANPPLPFAFRGFRRNGILQTGDGMFDMDLTARLPEAGQGDYAYVFGLVWSDDERSLDTGIMPLGPIRLYVNERLLYRSSAVDELDPQAKAVVPLTLGRGWNTLLIEARRTEAGFGCRFGAEEAKVRILQVLAPFAERKEEAGWLYSEPTAVPLFGEQGNGAFPDYRRSEKSSGLRWLPTGEWSADRMARPNCARLFESPDAGKPVSALAWSRIDGALPGERTVWEGRVWGATTFWLDGTPVVRLEKAGTFREEVTLGEGGGQVLVQTASSEAGWGFELELSGTRGPIPLTLPAGVLGSRGPWLYAGPLAPDVTAAPAKAASLRRLFEHADGGEGAHGKVYWSLDAPGCAVRPFYENAMLSNKWTTGSATNFGRWDYPLGVTMYGLLRAAETLERKDIADYAYRHITVCTDFYDYALWDKEIYGFPSVNHQLVLIRMLDNCGSFGSAMLEAYKRCPEPDFLRIARAIADFIKNRLERRDDGAFYRLCPGEYAANTMWADDLYMSGPFLVRYARAADDPACLDEAARQFLLFRRYLFMPEPRVMSHVFDFKVGKATKIPWGRGNGWTVFSLSEILEALPPEHKDRAELLDFFGELCGGIAALQGESGLWRQVLTEEDAYEEASCTAMFAYAFARGVRFGWLPKDGYGAAAIRAWRGLVREAIDRQGNVHGVCSGSRYSFTPDYYKYDLRTVINDNHGIGIMMLAGVEVGKMKEGLGLLLRDERGASADEK</sequence>
<gene>
    <name evidence="2" type="ORF">FRY98_08580</name>
</gene>
<reference evidence="2 3" key="1">
    <citation type="submission" date="2019-08" db="EMBL/GenBank/DDBJ databases">
        <title>Genome sequencing of Paenibacillus faecis DSM 23593(T).</title>
        <authorList>
            <person name="Kook J.-K."/>
            <person name="Park S.-N."/>
            <person name="Lim Y.K."/>
        </authorList>
    </citation>
    <scope>NUCLEOTIDE SEQUENCE [LARGE SCALE GENOMIC DNA]</scope>
    <source>
        <strain evidence="2 3">DSM 23593</strain>
    </source>
</reference>
<dbReference type="Proteomes" id="UP000325218">
    <property type="component" value="Unassembled WGS sequence"/>
</dbReference>
<dbReference type="InterPro" id="IPR008928">
    <property type="entry name" value="6-hairpin_glycosidase_sf"/>
</dbReference>
<evidence type="ECO:0000313" key="3">
    <source>
        <dbReference type="Proteomes" id="UP000325218"/>
    </source>
</evidence>
<keyword evidence="1 2" id="KW-0378">Hydrolase</keyword>
<dbReference type="GO" id="GO:0005975">
    <property type="term" value="P:carbohydrate metabolic process"/>
    <property type="evidence" value="ECO:0007669"/>
    <property type="project" value="InterPro"/>
</dbReference>
<dbReference type="InterPro" id="IPR052043">
    <property type="entry name" value="PolySaccharide_Degr_Enz"/>
</dbReference>
<organism evidence="2 3">
    <name type="scientific">Paenibacillus faecis</name>
    <dbReference type="NCBI Taxonomy" id="862114"/>
    <lineage>
        <taxon>Bacteria</taxon>
        <taxon>Bacillati</taxon>
        <taxon>Bacillota</taxon>
        <taxon>Bacilli</taxon>
        <taxon>Bacillales</taxon>
        <taxon>Paenibacillaceae</taxon>
        <taxon>Paenibacillus</taxon>
    </lineage>
</organism>
<dbReference type="Gene3D" id="1.50.10.10">
    <property type="match status" value="1"/>
</dbReference>
<dbReference type="PANTHER" id="PTHR33886:SF8">
    <property type="entry name" value="UNSATURATED RHAMNOGALACTURONAN HYDROLASE (EUROFUNG)"/>
    <property type="match status" value="1"/>
</dbReference>
<dbReference type="InterPro" id="IPR012341">
    <property type="entry name" value="6hp_glycosidase-like_sf"/>
</dbReference>
<keyword evidence="3" id="KW-1185">Reference proteome</keyword>
<dbReference type="InterPro" id="IPR010905">
    <property type="entry name" value="Glyco_hydro_88"/>
</dbReference>
<dbReference type="SUPFAM" id="SSF48208">
    <property type="entry name" value="Six-hairpin glycosidases"/>
    <property type="match status" value="1"/>
</dbReference>